<dbReference type="Gene3D" id="1.10.510.10">
    <property type="entry name" value="Transferase(Phosphotransferase) domain 1"/>
    <property type="match status" value="1"/>
</dbReference>
<dbReference type="InterPro" id="IPR000719">
    <property type="entry name" value="Prot_kinase_dom"/>
</dbReference>
<evidence type="ECO:0000313" key="3">
    <source>
        <dbReference type="EMBL" id="RKP26603.1"/>
    </source>
</evidence>
<dbReference type="AlphaFoldDB" id="A0A4P9Z271"/>
<dbReference type="SMART" id="SM00220">
    <property type="entry name" value="S_TKc"/>
    <property type="match status" value="1"/>
</dbReference>
<evidence type="ECO:0000313" key="4">
    <source>
        <dbReference type="Proteomes" id="UP000278143"/>
    </source>
</evidence>
<dbReference type="GO" id="GO:0004672">
    <property type="term" value="F:protein kinase activity"/>
    <property type="evidence" value="ECO:0007669"/>
    <property type="project" value="InterPro"/>
</dbReference>
<dbReference type="InterPro" id="IPR011009">
    <property type="entry name" value="Kinase-like_dom_sf"/>
</dbReference>
<dbReference type="EMBL" id="KZ989378">
    <property type="protein sequence ID" value="RKP26603.1"/>
    <property type="molecule type" value="Genomic_DNA"/>
</dbReference>
<dbReference type="OrthoDB" id="10478835at2759"/>
<dbReference type="PROSITE" id="PS50011">
    <property type="entry name" value="PROTEIN_KINASE_DOM"/>
    <property type="match status" value="1"/>
</dbReference>
<proteinExistence type="predicted"/>
<dbReference type="Proteomes" id="UP000278143">
    <property type="component" value="Unassembled WGS sequence"/>
</dbReference>
<evidence type="ECO:0000256" key="1">
    <source>
        <dbReference type="SAM" id="MobiDB-lite"/>
    </source>
</evidence>
<name>A0A4P9Z271_9FUNG</name>
<evidence type="ECO:0000259" key="2">
    <source>
        <dbReference type="PROSITE" id="PS50011"/>
    </source>
</evidence>
<dbReference type="GO" id="GO:0005524">
    <property type="term" value="F:ATP binding"/>
    <property type="evidence" value="ECO:0007669"/>
    <property type="project" value="InterPro"/>
</dbReference>
<dbReference type="SUPFAM" id="SSF56112">
    <property type="entry name" value="Protein kinase-like (PK-like)"/>
    <property type="match status" value="1"/>
</dbReference>
<feature type="region of interest" description="Disordered" evidence="1">
    <location>
        <begin position="300"/>
        <end position="323"/>
    </location>
</feature>
<feature type="domain" description="Protein kinase" evidence="2">
    <location>
        <begin position="60"/>
        <end position="427"/>
    </location>
</feature>
<gene>
    <name evidence="3" type="ORF">SYNPS1DRAFT_21666</name>
</gene>
<organism evidence="3 4">
    <name type="scientific">Syncephalis pseudoplumigaleata</name>
    <dbReference type="NCBI Taxonomy" id="1712513"/>
    <lineage>
        <taxon>Eukaryota</taxon>
        <taxon>Fungi</taxon>
        <taxon>Fungi incertae sedis</taxon>
        <taxon>Zoopagomycota</taxon>
        <taxon>Zoopagomycotina</taxon>
        <taxon>Zoopagomycetes</taxon>
        <taxon>Zoopagales</taxon>
        <taxon>Piptocephalidaceae</taxon>
        <taxon>Syncephalis</taxon>
    </lineage>
</organism>
<reference evidence="4" key="1">
    <citation type="journal article" date="2018" name="Nat. Microbiol.">
        <title>Leveraging single-cell genomics to expand the fungal tree of life.</title>
        <authorList>
            <person name="Ahrendt S.R."/>
            <person name="Quandt C.A."/>
            <person name="Ciobanu D."/>
            <person name="Clum A."/>
            <person name="Salamov A."/>
            <person name="Andreopoulos B."/>
            <person name="Cheng J.F."/>
            <person name="Woyke T."/>
            <person name="Pelin A."/>
            <person name="Henrissat B."/>
            <person name="Reynolds N.K."/>
            <person name="Benny G.L."/>
            <person name="Smith M.E."/>
            <person name="James T.Y."/>
            <person name="Grigoriev I.V."/>
        </authorList>
    </citation>
    <scope>NUCLEOTIDE SEQUENCE [LARGE SCALE GENOMIC DNA]</scope>
    <source>
        <strain evidence="4">Benny S71-1</strain>
    </source>
</reference>
<protein>
    <recommendedName>
        <fullName evidence="2">Protein kinase domain-containing protein</fullName>
    </recommendedName>
</protein>
<feature type="region of interest" description="Disordered" evidence="1">
    <location>
        <begin position="118"/>
        <end position="137"/>
    </location>
</feature>
<accession>A0A4P9Z271</accession>
<keyword evidence="4" id="KW-1185">Reference proteome</keyword>
<sequence>MDASVEQRRFELRNEHRIRYISENGEQAEEDEEDEAYADDMERVKTLAMDGADGQLFMRVQHSRLQGQGRHFSVALNIAQSKEAKTMLHHGWILALIVSARVIDADSIPEKWLTTKKPPAKLQPATPRFSEEAPEDKHGALGEPGLVVKRWFPDTATTSSAAVWWQQRDGYMKCNSQWEVHNYELEKYKLLYRARHQRPQSFSGSPHIFQTGSFHCFILQTDYSPAPLNEFTRLLREQGRIDDLISIAALLLAAGAQINKNGLVHGNINPDNVIVGRGKQAGQLLLHLVNLERSHSLDGGKTLPPYKLKPGYEPPELPSTNRAADRRKVDAWAAAATAFTAVIGRPLHGAYYSKDGEMEAWSARSLDASMAEITIATAKKKLSYDTLPAEQQKHLHDLSEVLHTLLEPEPEERRMLEEVVKPAHPLFAHLRL</sequence>